<dbReference type="Pfam" id="PF13332">
    <property type="entry name" value="Fil_haemagg_2"/>
    <property type="match status" value="2"/>
</dbReference>
<feature type="domain" description="Filamentous haemagglutinin FhaB/tRNA nuclease CdiA-like TPS" evidence="3">
    <location>
        <begin position="117"/>
        <end position="238"/>
    </location>
</feature>
<feature type="region of interest" description="Disordered" evidence="2">
    <location>
        <begin position="2504"/>
        <end position="2769"/>
    </location>
</feature>
<feature type="compositionally biased region" description="Low complexity" evidence="2">
    <location>
        <begin position="2585"/>
        <end position="2596"/>
    </location>
</feature>
<accession>A0A3A1YRT4</accession>
<keyword evidence="1" id="KW-0175">Coiled coil</keyword>
<dbReference type="SMART" id="SM00912">
    <property type="entry name" value="Haemagg_act"/>
    <property type="match status" value="1"/>
</dbReference>
<dbReference type="OrthoDB" id="2664633at2"/>
<proteinExistence type="predicted"/>
<reference evidence="4 5" key="1">
    <citation type="submission" date="2017-08" db="EMBL/GenBank/DDBJ databases">
        <title>Reclassification of Bisgaard taxon 37 and 44.</title>
        <authorList>
            <person name="Christensen H."/>
        </authorList>
    </citation>
    <scope>NUCLEOTIDE SEQUENCE [LARGE SCALE GENOMIC DNA]</scope>
    <source>
        <strain evidence="4 5">111</strain>
    </source>
</reference>
<feature type="compositionally biased region" description="Low complexity" evidence="2">
    <location>
        <begin position="2258"/>
        <end position="2304"/>
    </location>
</feature>
<evidence type="ECO:0000313" key="5">
    <source>
        <dbReference type="Proteomes" id="UP000265916"/>
    </source>
</evidence>
<protein>
    <recommendedName>
        <fullName evidence="3">Filamentous haemagglutinin FhaB/tRNA nuclease CdiA-like TPS domain-containing protein</fullName>
    </recommendedName>
</protein>
<feature type="region of interest" description="Disordered" evidence="2">
    <location>
        <begin position="2258"/>
        <end position="2307"/>
    </location>
</feature>
<comment type="caution">
    <text evidence="4">The sequence shown here is derived from an EMBL/GenBank/DDBJ whole genome shotgun (WGS) entry which is preliminary data.</text>
</comment>
<dbReference type="EMBL" id="NRJG01000043">
    <property type="protein sequence ID" value="RIY39084.1"/>
    <property type="molecule type" value="Genomic_DNA"/>
</dbReference>
<feature type="compositionally biased region" description="Polar residues" evidence="2">
    <location>
        <begin position="3349"/>
        <end position="3359"/>
    </location>
</feature>
<dbReference type="InterPro" id="IPR025157">
    <property type="entry name" value="Hemagglutinin_rpt"/>
</dbReference>
<feature type="region of interest" description="Disordered" evidence="2">
    <location>
        <begin position="3335"/>
        <end position="3359"/>
    </location>
</feature>
<evidence type="ECO:0000259" key="3">
    <source>
        <dbReference type="SMART" id="SM00912"/>
    </source>
</evidence>
<dbReference type="NCBIfam" id="TIGR01901">
    <property type="entry name" value="adhes_NPXG"/>
    <property type="match status" value="1"/>
</dbReference>
<feature type="compositionally biased region" description="Basic and acidic residues" evidence="2">
    <location>
        <begin position="2664"/>
        <end position="2690"/>
    </location>
</feature>
<organism evidence="4 5">
    <name type="scientific">Psittacicella hinzii</name>
    <dbReference type="NCBI Taxonomy" id="2028575"/>
    <lineage>
        <taxon>Bacteria</taxon>
        <taxon>Pseudomonadati</taxon>
        <taxon>Pseudomonadota</taxon>
        <taxon>Gammaproteobacteria</taxon>
        <taxon>Pasteurellales</taxon>
        <taxon>Psittacicellaceae</taxon>
        <taxon>Psittacicella</taxon>
    </lineage>
</organism>
<evidence type="ECO:0000313" key="4">
    <source>
        <dbReference type="EMBL" id="RIY39084.1"/>
    </source>
</evidence>
<sequence length="3359" mass="354606">MYLYKGSKSMNRIYKLVYSKTLNSLVAVSENAKSHTANSSVNKDAHVSAADKSDAQKSFGNIFLGAMLLAGAPVVASANTAPKDAQTPNQPVATQNLHTGIEVDAASAAQGLNVKDMNGTALINIVNPNAAGVSDNRFKSFSTSKGAVFNNNADALIAVESKVLGERIAANPNLKAQAKVILAQVTGNDKSVIQGALEVLGGRADLMIINPKGIDLNGIKVINVNDFTASTAEVGANNAQRLLVRGGEINVNEDLSTDDVNVIRLIAQAVKVKATIAPSKSSSGKRAKIVVSAGNQEYDVKTDTAKALNEPNLETPEVAISGSRLGSMYGDKVKFIVSGSGAGVEYDGLVMGDDNVEITADGQIKVNKVGSVAGDVNIDAGSHKVEVGTAKASSKLSSSDTASKYSKGSVTTEVTAKTQATSPSTVETTVTTETAVSSADVATDTTKQKFVTGQNVNIKGGNVAAENALVSAKEKVAVTTTSRGADAQDFTSTASTFSGHEVELTFDKGSLDKDSKVLADNVKIKAERTASVDGLVYADNADISANKVNADSKVEIKGKVVANNATASASNVELNGAKVVAGSLTLDGKKVGLKDANVTTNTLSTTVQDTLDNFTVENSTVNTPKFNLDGQNVTLDTQAKFDHVKQVLDQITATDKNLAVDNVYIDENTTVKNFTVGQFTVRESVKNFGILNLSQRALSSKATTDADGTTTVLNVGKTFENYGLLLADTLGVKAGEKIKLDGATFIYNNLTLISPEVDQEGDLTVSGNLNALTDTYKVASKVDGDVKVGSGTPTISSHYADWRARRDYYEVYTEIGVLDGSDITVSGGQISVKGDFTIVPLAGSDYAKGTLSEGKTYTDVKDLNRLDATNADIYVGGNLALDGNLSNKVQAFTASIADLLKIKGQRIQVRFKPTTWIKTDLMRLKIQEFDSLYDLFQGLFGNGKFDWHNGAYKIQGQYVLDTLSQNLNDSYTNKIFSVVFGSDWRNKDFNSMKAAWNKFIANPNDYQVALWAPGAQIVTGGSIDQINGSIDMGVDTDVNKTVLTDAEGKNYALKVESALVADSTKLKRNYSLSTTLDSLSGLGVISLNTNTGKYESSYYIPYLGNVANFSLFTPSTVGDNLLVDNQTAAQLVLEQVKSQTGTYYFSTNTDANIVNGLLSNTVSFNKKLASYQETLTNQIAQANGNATLIKTYTEQFNTKVARLKATTDYIEFVKAEGSDAYVPVVRFSSSTLDKSATLGASAAVLNAGQAIRIHNADSVKSNYGTISADTVAIVANTIDLKTNGVQNAIIANKSGLSAKDFSLQGSAAFGDLSLQADNASFESVAVLNDEGDLVQVGRASTEASKLEIAEDLTMKGFTYVATGDAEFNVGGNLDLLSKYEVASRFSQQVLENTLGSTSLHEAAYTVKGSTIVGDTNVTVNTGGDLTLESSRLAADQNLDVTVEGDLDSSSKVNVYDATSKTSKLDLYIGGKVQFGSASAEGRALASSTGIATESSTDTNALVTKSGQPVAQAGFGFSYTSSTDKVTEVKTANSAFDSSDLNVKVAGNADLSNTDINEAAQAIAESRAEQTGAEVQTPKASIEAGSVTTDDQGVDIAYREHEETTVGAGINAYVKGSAFDVASHVVSAARAKSNGEELDPTLLLTAVGDATGLQTRDLVSAGVRANIGVSQTKANEQVTADNRNTYAGDVSIKSDSDISLKAVDATKVGNLTLEAQDTVSLEGGKKETTSNETSWQVGASIDAQVGASRNGAAASVSASLGGGGQFSNGYSLEHQNTDIDADSVTIKAQNVDLTSTTVDAKVVDVEAQNLTVTSEQDKKDQVTNGFSVGVTGGASINTQTFLTAFGSGSVGYNHHKVDNDVVTEQSGITATESLTVDVDSATLTGGKLVASEDANGTAATANVNIDNLTATDIKDTRYSDGGSVGLSVGVNKYGSVTVDLSGGRDKQDHYSATTHATVAGEGVDLINTAVTGDVNTDAAKAVEVHEDRQVQDTAFGITLNEQVIDDVKKAGEAVVDTVNKVKETVVDAVKTIQDGLSEATTSVSYETTTTVNTNGRYVIRDGVAYPVYTTGTSVTGNANNVIVDGVSTTSDGWVITSDGTTYKLADGYTVGTSGVTYTKGSYSSTTTSGSYYGSTTSTADSSTKVTTVGTCYDKCSATVYEIIAAQNSQTSQTSTTWSSSTTTTTTGYTSGTFSGSSTLAGSGSTLYGVGTSSSSHTGNTYSGSTSPTTVTFAGSTGSSTGASYTGTGSTGSYTGTFTGSSSSTGTSYTGSSSSSSTYTGSSSSTYTGYTGSTGSTTTTGSTGTTLTPSHLELTEMNSKDNLENQYLGFNENGSDVNRDLSGSYSEIFGGKVGSATPGQGGGLTDVQSAEKLLEAKTDFSFSNYDKEEKELVSRITELDKERVDLEKQLANAPKDSDLAKQIETRITEIETETTEATVRIEVIKENKETTTIKEHDAREYVTHTFPTTNVTVETNDGKETTIVFEKPEIDPPLTINDTPEVVDHPKEFELPKGDVKVDENDNTKIIKTDDKPSVDPNDPNATPTTPTPIVPDLTNDPDADNVEKEKVSDKVPAADPDNAKSDEQPETPVTPVTPDQPNTDGEGEKDNNPPPTTGDDTIPKGDNNTPKDDKPTEDKGAQTDGSEETPKGDKPTTDDKGTQTDGSEETPKDDKPSTDNEPKDNTPTTDDKGTQTDKPSTGGNTDDDKPSTGDNTDGDKPSTDDNTDKPTDPSDDKGTNTDTDTDTDTTIVNPSNPSIPSVDQPTTLATPTDLEKLREEVRDEFRHYEETRIPTLIDPDINFHEDTFAWMEDYDGSNVVNPGVNQGGTRVTFASAQPKAPKAPVASTAPAKPRKVTFASSHRPVVTPVVAKAVKPTPVKPTPVVAAAAEAPKKAAKVSFASANPVSANLVNDIDDTIDALACINPLVGKLNVKIDNFRGDALVINRSLSLQPNFENVKAAIGTYADVFGVGKTYTNTDDLRVDLGYRTVADQQESERQDTLKRKQIEFASAQLQNVAVELDKLRVRAVQLRETAKNSDGSDIAALTAELDQIKQQELSLTKQYKDLRAAIYSLTEGYNFGFTIGNDKNSLAGLLENLAVVSNGQAARNGSDIFVTIQNLDTYLYGTQATKYSNVHQVKRVVTFDNYAENSADYNDDKKLYIQTQESIAVNAKNLRMRVANLHLELKALSDDYKNIVAKVSTLTNANEKAQFVQKQEFIKSKVQSIISQINSVNLASNVDLVKTMTQVSTIENQLLEVRNQVSYMLGGKAAAVRIASAAKLVLAQNASMLEDQQKAQAIVNQIANGQTLAGGVKVYNPQDTDVLSKTEVQVVNNANDLRQRARQARTAQANNTSNDNNQTSGKK</sequence>
<keyword evidence="5" id="KW-1185">Reference proteome</keyword>
<dbReference type="Pfam" id="PF05860">
    <property type="entry name" value="TPS"/>
    <property type="match status" value="1"/>
</dbReference>
<dbReference type="Pfam" id="PF13018">
    <property type="entry name" value="ESPR"/>
    <property type="match status" value="1"/>
</dbReference>
<dbReference type="Gene3D" id="2.160.20.10">
    <property type="entry name" value="Single-stranded right-handed beta-helix, Pectin lyase-like"/>
    <property type="match status" value="1"/>
</dbReference>
<name>A0A3A1YRT4_9GAMM</name>
<evidence type="ECO:0000256" key="2">
    <source>
        <dbReference type="SAM" id="MobiDB-lite"/>
    </source>
</evidence>
<feature type="compositionally biased region" description="Basic and acidic residues" evidence="2">
    <location>
        <begin position="2643"/>
        <end position="2657"/>
    </location>
</feature>
<feature type="compositionally biased region" description="Basic and acidic residues" evidence="2">
    <location>
        <begin position="2504"/>
        <end position="2532"/>
    </location>
</feature>
<dbReference type="InterPro" id="IPR008638">
    <property type="entry name" value="FhaB/CdiA-like_TPS"/>
</dbReference>
<dbReference type="InterPro" id="IPR024973">
    <property type="entry name" value="ESPR"/>
</dbReference>
<feature type="compositionally biased region" description="Basic and acidic residues" evidence="2">
    <location>
        <begin position="2624"/>
        <end position="2636"/>
    </location>
</feature>
<feature type="compositionally biased region" description="Low complexity" evidence="2">
    <location>
        <begin position="2534"/>
        <end position="2543"/>
    </location>
</feature>
<dbReference type="SUPFAM" id="SSF51126">
    <property type="entry name" value="Pectin lyase-like"/>
    <property type="match status" value="1"/>
</dbReference>
<feature type="compositionally biased region" description="Polar residues" evidence="2">
    <location>
        <begin position="2746"/>
        <end position="2765"/>
    </location>
</feature>
<feature type="compositionally biased region" description="Basic and acidic residues" evidence="2">
    <location>
        <begin position="2701"/>
        <end position="2734"/>
    </location>
</feature>
<dbReference type="GO" id="GO:0003824">
    <property type="term" value="F:catalytic activity"/>
    <property type="evidence" value="ECO:0007669"/>
    <property type="project" value="UniProtKB-ARBA"/>
</dbReference>
<dbReference type="InterPro" id="IPR011050">
    <property type="entry name" value="Pectin_lyase_fold/virulence"/>
</dbReference>
<gene>
    <name evidence="4" type="ORF">CKF58_02875</name>
</gene>
<dbReference type="Proteomes" id="UP000265916">
    <property type="component" value="Unassembled WGS sequence"/>
</dbReference>
<evidence type="ECO:0000256" key="1">
    <source>
        <dbReference type="SAM" id="Coils"/>
    </source>
</evidence>
<feature type="coiled-coil region" evidence="1">
    <location>
        <begin position="3002"/>
        <end position="3065"/>
    </location>
</feature>
<dbReference type="InterPro" id="IPR012334">
    <property type="entry name" value="Pectin_lyas_fold"/>
</dbReference>